<evidence type="ECO:0000256" key="5">
    <source>
        <dbReference type="ARBA" id="ARBA00038253"/>
    </source>
</evidence>
<name>A0ABT7U8G3_9BACE</name>
<comment type="caution">
    <text evidence="8">The sequence shown here is derived from an EMBL/GenBank/DDBJ whole genome shotgun (WGS) entry which is preliminary data.</text>
</comment>
<dbReference type="InterPro" id="IPR011990">
    <property type="entry name" value="TPR-like_helical_dom_sf"/>
</dbReference>
<keyword evidence="6" id="KW-0812">Transmembrane</keyword>
<gene>
    <name evidence="8" type="ORF">QUW02_13005</name>
</gene>
<evidence type="ECO:0000259" key="7">
    <source>
        <dbReference type="Pfam" id="PF09976"/>
    </source>
</evidence>
<feature type="transmembrane region" description="Helical" evidence="6">
    <location>
        <begin position="29"/>
        <end position="46"/>
    </location>
</feature>
<dbReference type="InterPro" id="IPR018704">
    <property type="entry name" value="SecYEG/CpoB_TPR"/>
</dbReference>
<dbReference type="SMART" id="SM00028">
    <property type="entry name" value="TPR"/>
    <property type="match status" value="3"/>
</dbReference>
<evidence type="ECO:0000256" key="1">
    <source>
        <dbReference type="ARBA" id="ARBA00004496"/>
    </source>
</evidence>
<keyword evidence="4" id="KW-0802">TPR repeat</keyword>
<comment type="subcellular location">
    <subcellularLocation>
        <location evidence="1">Cytoplasm</location>
    </subcellularLocation>
</comment>
<organism evidence="8 9">
    <name type="scientific">Bacteroides eggerthii</name>
    <dbReference type="NCBI Taxonomy" id="28111"/>
    <lineage>
        <taxon>Bacteria</taxon>
        <taxon>Pseudomonadati</taxon>
        <taxon>Bacteroidota</taxon>
        <taxon>Bacteroidia</taxon>
        <taxon>Bacteroidales</taxon>
        <taxon>Bacteroidaceae</taxon>
        <taxon>Bacteroides</taxon>
    </lineage>
</organism>
<evidence type="ECO:0000256" key="2">
    <source>
        <dbReference type="ARBA" id="ARBA00022490"/>
    </source>
</evidence>
<comment type="similarity">
    <text evidence="5">Belongs to the Rap family.</text>
</comment>
<reference evidence="8 9" key="1">
    <citation type="submission" date="2023-06" db="EMBL/GenBank/DDBJ databases">
        <authorList>
            <person name="Zeman M."/>
            <person name="Kubasova T."/>
            <person name="Jahodarova E."/>
            <person name="Nykrynova M."/>
            <person name="Rychlik I."/>
        </authorList>
    </citation>
    <scope>NUCLEOTIDE SEQUENCE [LARGE SCALE GENOMIC DNA]</scope>
    <source>
        <strain evidence="8 9">ET4</strain>
    </source>
</reference>
<keyword evidence="6" id="KW-0472">Membrane</keyword>
<dbReference type="SUPFAM" id="SSF48452">
    <property type="entry name" value="TPR-like"/>
    <property type="match status" value="1"/>
</dbReference>
<protein>
    <submittedName>
        <fullName evidence="8">Tetratricopeptide repeat protein</fullName>
    </submittedName>
</protein>
<dbReference type="Pfam" id="PF09976">
    <property type="entry name" value="TPR_21"/>
    <property type="match status" value="1"/>
</dbReference>
<dbReference type="InterPro" id="IPR051476">
    <property type="entry name" value="Bac_ResReg_Asp_Phosphatase"/>
</dbReference>
<evidence type="ECO:0000313" key="8">
    <source>
        <dbReference type="EMBL" id="MDM8146825.1"/>
    </source>
</evidence>
<dbReference type="PANTHER" id="PTHR46630">
    <property type="entry name" value="TETRATRICOPEPTIDE REPEAT PROTEIN 29"/>
    <property type="match status" value="1"/>
</dbReference>
<reference evidence="9" key="2">
    <citation type="submission" date="2023-07" db="EMBL/GenBank/DDBJ databases">
        <title>Identification and characterization of horizontal gene transfer across gut microbiota members of farm animals based on homology search.</title>
        <authorList>
            <person name="Schwarzerova J."/>
            <person name="Nykrynova M."/>
            <person name="Jureckova K."/>
            <person name="Cejkova D."/>
            <person name="Rychlik I."/>
        </authorList>
    </citation>
    <scope>NUCLEOTIDE SEQUENCE [LARGE SCALE GENOMIC DNA]</scope>
    <source>
        <strain evidence="9">ET4</strain>
    </source>
</reference>
<evidence type="ECO:0000313" key="9">
    <source>
        <dbReference type="Proteomes" id="UP001228403"/>
    </source>
</evidence>
<accession>A0ABT7U8G3</accession>
<evidence type="ECO:0000256" key="3">
    <source>
        <dbReference type="ARBA" id="ARBA00022737"/>
    </source>
</evidence>
<dbReference type="PANTHER" id="PTHR46630:SF1">
    <property type="entry name" value="TETRATRICOPEPTIDE REPEAT PROTEIN 29"/>
    <property type="match status" value="1"/>
</dbReference>
<feature type="domain" description="Ancillary SecYEG translocon subunit/Cell division coordinator CpoB TPR" evidence="7">
    <location>
        <begin position="24"/>
        <end position="209"/>
    </location>
</feature>
<keyword evidence="2" id="KW-0963">Cytoplasm</keyword>
<dbReference type="EMBL" id="JAUDCF010000054">
    <property type="protein sequence ID" value="MDM8146825.1"/>
    <property type="molecule type" value="Genomic_DNA"/>
</dbReference>
<evidence type="ECO:0000256" key="4">
    <source>
        <dbReference type="ARBA" id="ARBA00022803"/>
    </source>
</evidence>
<proteinExistence type="inferred from homology"/>
<dbReference type="Gene3D" id="1.25.40.10">
    <property type="entry name" value="Tetratricopeptide repeat domain"/>
    <property type="match status" value="2"/>
</dbReference>
<dbReference type="InterPro" id="IPR019734">
    <property type="entry name" value="TPR_rpt"/>
</dbReference>
<sequence>MTNKTTHGHDMDHHLKSSEALIDKYKKPVMAGLAVVVVAVAGFFLYKSFILEPKNQKANEALFKGEQYFAMNDYDKALKGDSTGYKGFIYIAEEYSSTKAGNLARLYAGMSYAQSGNYQEAVKYLESYDECDDEMITPAAVGVLGNCYAQLNQLDKATETLLKAAEMADNTTLSPMYLQQAGEIFESQGNTDKALNCYKEIKNKYPQSMQAVEIDKYIERLSK</sequence>
<keyword evidence="3" id="KW-0677">Repeat</keyword>
<evidence type="ECO:0000256" key="6">
    <source>
        <dbReference type="SAM" id="Phobius"/>
    </source>
</evidence>
<keyword evidence="9" id="KW-1185">Reference proteome</keyword>
<dbReference type="Proteomes" id="UP001228403">
    <property type="component" value="Unassembled WGS sequence"/>
</dbReference>
<keyword evidence="6" id="KW-1133">Transmembrane helix</keyword>